<dbReference type="Proteomes" id="UP001344906">
    <property type="component" value="Unassembled WGS sequence"/>
</dbReference>
<keyword evidence="2" id="KW-1185">Reference proteome</keyword>
<evidence type="ECO:0000313" key="2">
    <source>
        <dbReference type="Proteomes" id="UP001344906"/>
    </source>
</evidence>
<proteinExistence type="predicted"/>
<dbReference type="EMBL" id="BSRI01000001">
    <property type="protein sequence ID" value="GLV55479.1"/>
    <property type="molecule type" value="Genomic_DNA"/>
</dbReference>
<accession>A0ABQ6FMK4</accession>
<evidence type="ECO:0000313" key="1">
    <source>
        <dbReference type="EMBL" id="GLV55479.1"/>
    </source>
</evidence>
<comment type="caution">
    <text evidence="1">The sequence shown here is derived from an EMBL/GenBank/DDBJ whole genome shotgun (WGS) entry which is preliminary data.</text>
</comment>
<sequence>MASREAEMCWGGYVMYPQGDGGWNLTMGATHLPALVSTAVA</sequence>
<organism evidence="1 2">
    <name type="scientific">Dictyobacter halimunensis</name>
    <dbReference type="NCBI Taxonomy" id="3026934"/>
    <lineage>
        <taxon>Bacteria</taxon>
        <taxon>Bacillati</taxon>
        <taxon>Chloroflexota</taxon>
        <taxon>Ktedonobacteria</taxon>
        <taxon>Ktedonobacterales</taxon>
        <taxon>Dictyobacteraceae</taxon>
        <taxon>Dictyobacter</taxon>
    </lineage>
</organism>
<name>A0ABQ6FMK4_9CHLR</name>
<dbReference type="RefSeq" id="WP_338249852.1">
    <property type="nucleotide sequence ID" value="NZ_BSRI01000001.1"/>
</dbReference>
<reference evidence="1 2" key="1">
    <citation type="submission" date="2023-02" db="EMBL/GenBank/DDBJ databases">
        <title>Dictyobacter halimunensis sp. nov., a new member of the class Ktedonobacteria from forest soil in a geothermal area.</title>
        <authorList>
            <person name="Rachmania M.K."/>
            <person name="Ningsih F."/>
            <person name="Sakai Y."/>
            <person name="Yabe S."/>
            <person name="Yokota A."/>
            <person name="Sjamsuridzal W."/>
        </authorList>
    </citation>
    <scope>NUCLEOTIDE SEQUENCE [LARGE SCALE GENOMIC DNA]</scope>
    <source>
        <strain evidence="1 2">S3.2.2.5</strain>
    </source>
</reference>
<protein>
    <submittedName>
        <fullName evidence="1">Uncharacterized protein</fullName>
    </submittedName>
</protein>
<gene>
    <name evidence="1" type="ORF">KDH_23230</name>
</gene>